<sequence length="100" mass="10709">MPLKTTRFDVLDHLKTPADRFAYIEAAFEDGDPALITHALGDVARSIGMTAVAKEAGVTREALYKALSEKGDPRLSTLLGVTRALGLQLSARPVHPVEAP</sequence>
<dbReference type="InterPro" id="IPR010982">
    <property type="entry name" value="Lambda_DNA-bd_dom_sf"/>
</dbReference>
<proteinExistence type="predicted"/>
<dbReference type="Pfam" id="PF21716">
    <property type="entry name" value="dnstrm_HI1420"/>
    <property type="match status" value="1"/>
</dbReference>
<dbReference type="Proteomes" id="UP001433071">
    <property type="component" value="Unassembled WGS sequence"/>
</dbReference>
<dbReference type="SUPFAM" id="SSF47413">
    <property type="entry name" value="lambda repressor-like DNA-binding domains"/>
    <property type="match status" value="1"/>
</dbReference>
<comment type="caution">
    <text evidence="1">The sequence shown here is derived from an EMBL/GenBank/DDBJ whole genome shotgun (WGS) entry which is preliminary data.</text>
</comment>
<dbReference type="EMBL" id="JAMYQB010000009">
    <property type="protein sequence ID" value="MER9405011.1"/>
    <property type="molecule type" value="Genomic_DNA"/>
</dbReference>
<dbReference type="NCBIfam" id="TIGR02684">
    <property type="entry name" value="dnstrm_HI1420"/>
    <property type="match status" value="1"/>
</dbReference>
<organism evidence="1 2">
    <name type="scientific">Mesorhizobium caraganae</name>
    <dbReference type="NCBI Taxonomy" id="483206"/>
    <lineage>
        <taxon>Bacteria</taxon>
        <taxon>Pseudomonadati</taxon>
        <taxon>Pseudomonadota</taxon>
        <taxon>Alphaproteobacteria</taxon>
        <taxon>Hyphomicrobiales</taxon>
        <taxon>Phyllobacteriaceae</taxon>
        <taxon>Mesorhizobium</taxon>
    </lineage>
</organism>
<dbReference type="InterPro" id="IPR014057">
    <property type="entry name" value="HI1420"/>
</dbReference>
<dbReference type="PANTHER" id="PTHR40275:SF1">
    <property type="entry name" value="SSL7038 PROTEIN"/>
    <property type="match status" value="1"/>
</dbReference>
<gene>
    <name evidence="1" type="ORF">NKI36_13225</name>
</gene>
<dbReference type="Gene3D" id="1.10.260.40">
    <property type="entry name" value="lambda repressor-like DNA-binding domains"/>
    <property type="match status" value="1"/>
</dbReference>
<evidence type="ECO:0000313" key="1">
    <source>
        <dbReference type="EMBL" id="MER9405011.1"/>
    </source>
</evidence>
<protein>
    <submittedName>
        <fullName evidence="1">Addiction module antidote protein</fullName>
    </submittedName>
</protein>
<evidence type="ECO:0000313" key="2">
    <source>
        <dbReference type="Proteomes" id="UP001433071"/>
    </source>
</evidence>
<reference evidence="1 2" key="1">
    <citation type="journal article" date="2024" name="Proc. Natl. Acad. Sci. U.S.A.">
        <title>The evolutionary genomics of adaptation to stress in wild rhizobium bacteria.</title>
        <authorList>
            <person name="Kehlet-Delgado H."/>
            <person name="Montoya A.P."/>
            <person name="Jensen K.T."/>
            <person name="Wendlandt C.E."/>
            <person name="Dexheimer C."/>
            <person name="Roberts M."/>
            <person name="Torres Martinez L."/>
            <person name="Friesen M.L."/>
            <person name="Griffitts J.S."/>
            <person name="Porter S.S."/>
        </authorList>
    </citation>
    <scope>NUCLEOTIDE SEQUENCE [LARGE SCALE GENOMIC DNA]</scope>
    <source>
        <strain evidence="1 2">M0641</strain>
    </source>
</reference>
<dbReference type="PANTHER" id="PTHR40275">
    <property type="entry name" value="SSL7038 PROTEIN"/>
    <property type="match status" value="1"/>
</dbReference>
<accession>A0ABV1YZL3</accession>
<keyword evidence="2" id="KW-1185">Reference proteome</keyword>
<name>A0ABV1YZL3_9HYPH</name>
<dbReference type="RefSeq" id="WP_112560811.1">
    <property type="nucleotide sequence ID" value="NZ_JAMYQB010000009.1"/>
</dbReference>